<dbReference type="AlphaFoldDB" id="A0A8A4U246"/>
<dbReference type="EMBL" id="CP071793">
    <property type="protein sequence ID" value="QTD52805.1"/>
    <property type="molecule type" value="Genomic_DNA"/>
</dbReference>
<keyword evidence="2" id="KW-0812">Transmembrane</keyword>
<evidence type="ECO:0000313" key="4">
    <source>
        <dbReference type="Proteomes" id="UP000663929"/>
    </source>
</evidence>
<keyword evidence="1" id="KW-0175">Coiled coil</keyword>
<reference evidence="3" key="1">
    <citation type="submission" date="2021-03" db="EMBL/GenBank/DDBJ databases">
        <title>Acanthopleuribacteraceae sp. M133.</title>
        <authorList>
            <person name="Wang G."/>
        </authorList>
    </citation>
    <scope>NUCLEOTIDE SEQUENCE</scope>
    <source>
        <strain evidence="3">M133</strain>
    </source>
</reference>
<evidence type="ECO:0008006" key="5">
    <source>
        <dbReference type="Google" id="ProtNLM"/>
    </source>
</evidence>
<organism evidence="3 4">
    <name type="scientific">Sulfidibacter corallicola</name>
    <dbReference type="NCBI Taxonomy" id="2818388"/>
    <lineage>
        <taxon>Bacteria</taxon>
        <taxon>Pseudomonadati</taxon>
        <taxon>Acidobacteriota</taxon>
        <taxon>Holophagae</taxon>
        <taxon>Acanthopleuribacterales</taxon>
        <taxon>Acanthopleuribacteraceae</taxon>
        <taxon>Sulfidibacter</taxon>
    </lineage>
</organism>
<evidence type="ECO:0000313" key="3">
    <source>
        <dbReference type="EMBL" id="QTD52805.1"/>
    </source>
</evidence>
<evidence type="ECO:0000256" key="1">
    <source>
        <dbReference type="SAM" id="Coils"/>
    </source>
</evidence>
<proteinExistence type="predicted"/>
<dbReference type="KEGG" id="scor:J3U87_10040"/>
<feature type="coiled-coil region" evidence="1">
    <location>
        <begin position="46"/>
        <end position="140"/>
    </location>
</feature>
<dbReference type="SUPFAM" id="SSF53300">
    <property type="entry name" value="vWA-like"/>
    <property type="match status" value="1"/>
</dbReference>
<feature type="transmembrane region" description="Helical" evidence="2">
    <location>
        <begin position="20"/>
        <end position="37"/>
    </location>
</feature>
<keyword evidence="4" id="KW-1185">Reference proteome</keyword>
<accession>A0A8A4U246</accession>
<dbReference type="RefSeq" id="WP_237382906.1">
    <property type="nucleotide sequence ID" value="NZ_CP071793.1"/>
</dbReference>
<gene>
    <name evidence="3" type="ORF">J3U87_10040</name>
</gene>
<keyword evidence="2" id="KW-0472">Membrane</keyword>
<dbReference type="Gene3D" id="3.40.50.410">
    <property type="entry name" value="von Willebrand factor, type A domain"/>
    <property type="match status" value="1"/>
</dbReference>
<evidence type="ECO:0000256" key="2">
    <source>
        <dbReference type="SAM" id="Phobius"/>
    </source>
</evidence>
<name>A0A8A4U246_SULCO</name>
<protein>
    <recommendedName>
        <fullName evidence="5">VWA domain-containing protein</fullName>
    </recommendedName>
</protein>
<keyword evidence="2" id="KW-1133">Transmembrane helix</keyword>
<sequence length="338" mass="38090">MTRRRRKKRRDEASSFSLSFLDAISCGFGAIVMLLVLTKIGEPRAIEEAKQDLDAAIQRLEQELVIIRGETDILNREMISQETQLSEEQKRVARLQGDLSKLRGQFAATRQHSEVQEILEAQLLAAQQRLTEEMKRLNRKSPPKPENSKVGGVPVDSEYIIFVIDTSGSMYGNTWPLVQRKMREILEIYPNVKGIQIMNDMGQYMFSGYAGRWIPDTPGRRNAILQRLATWNAFSNSSPVEGIRRAIQSFARGGDKISIYVFGDEFTGRSVQEVLDTVRVFNKRDAQGNPRVRIHAVGFPVIFTGAGMAQQTGIRFAMLMRALCTENAGTFVGLNSTR</sequence>
<dbReference type="CDD" id="cd00198">
    <property type="entry name" value="vWFA"/>
    <property type="match status" value="1"/>
</dbReference>
<dbReference type="InterPro" id="IPR036465">
    <property type="entry name" value="vWFA_dom_sf"/>
</dbReference>
<dbReference type="Proteomes" id="UP000663929">
    <property type="component" value="Chromosome"/>
</dbReference>